<evidence type="ECO:0000313" key="2">
    <source>
        <dbReference type="Proteomes" id="UP001162164"/>
    </source>
</evidence>
<sequence length="74" mass="8810">MANFEFFYRKVVFIKDYLMVRIFILPGCQNDTNILLVNDNLDTLITTAQHVYENNIILWSNENNLKLDKEKKNV</sequence>
<proteinExistence type="predicted"/>
<comment type="caution">
    <text evidence="1">The sequence shown here is derived from an EMBL/GenBank/DDBJ whole genome shotgun (WGS) entry which is preliminary data.</text>
</comment>
<name>A0ABQ9J294_9CUCU</name>
<organism evidence="1 2">
    <name type="scientific">Molorchus minor</name>
    <dbReference type="NCBI Taxonomy" id="1323400"/>
    <lineage>
        <taxon>Eukaryota</taxon>
        <taxon>Metazoa</taxon>
        <taxon>Ecdysozoa</taxon>
        <taxon>Arthropoda</taxon>
        <taxon>Hexapoda</taxon>
        <taxon>Insecta</taxon>
        <taxon>Pterygota</taxon>
        <taxon>Neoptera</taxon>
        <taxon>Endopterygota</taxon>
        <taxon>Coleoptera</taxon>
        <taxon>Polyphaga</taxon>
        <taxon>Cucujiformia</taxon>
        <taxon>Chrysomeloidea</taxon>
        <taxon>Cerambycidae</taxon>
        <taxon>Lamiinae</taxon>
        <taxon>Monochamini</taxon>
        <taxon>Molorchus</taxon>
    </lineage>
</organism>
<accession>A0ABQ9J294</accession>
<reference evidence="1" key="1">
    <citation type="journal article" date="2023" name="Insect Mol. Biol.">
        <title>Genome sequencing provides insights into the evolution of gene families encoding plant cell wall-degrading enzymes in longhorned beetles.</title>
        <authorList>
            <person name="Shin N.R."/>
            <person name="Okamura Y."/>
            <person name="Kirsch R."/>
            <person name="Pauchet Y."/>
        </authorList>
    </citation>
    <scope>NUCLEOTIDE SEQUENCE</scope>
    <source>
        <strain evidence="1">MMC_N1</strain>
    </source>
</reference>
<dbReference type="EMBL" id="JAPWTJ010001455">
    <property type="protein sequence ID" value="KAJ8971612.1"/>
    <property type="molecule type" value="Genomic_DNA"/>
</dbReference>
<gene>
    <name evidence="1" type="ORF">NQ317_014732</name>
</gene>
<dbReference type="Proteomes" id="UP001162164">
    <property type="component" value="Unassembled WGS sequence"/>
</dbReference>
<evidence type="ECO:0000313" key="1">
    <source>
        <dbReference type="EMBL" id="KAJ8971612.1"/>
    </source>
</evidence>
<keyword evidence="2" id="KW-1185">Reference proteome</keyword>
<protein>
    <submittedName>
        <fullName evidence="1">Uncharacterized protein</fullName>
    </submittedName>
</protein>